<feature type="transmembrane region" description="Helical" evidence="20">
    <location>
        <begin position="257"/>
        <end position="281"/>
    </location>
</feature>
<keyword evidence="10" id="KW-0829">Tyrosine-protein kinase</keyword>
<feature type="compositionally biased region" description="Polar residues" evidence="19">
    <location>
        <begin position="378"/>
        <end position="397"/>
    </location>
</feature>
<dbReference type="GO" id="GO:0012505">
    <property type="term" value="C:endomembrane system"/>
    <property type="evidence" value="ECO:0007669"/>
    <property type="project" value="UniProtKB-SubCell"/>
</dbReference>
<dbReference type="InterPro" id="IPR007110">
    <property type="entry name" value="Ig-like_dom"/>
</dbReference>
<dbReference type="GO" id="GO:0030182">
    <property type="term" value="P:neuron differentiation"/>
    <property type="evidence" value="ECO:0007669"/>
    <property type="project" value="UniProtKB-ARBA"/>
</dbReference>
<dbReference type="SUPFAM" id="SSF48726">
    <property type="entry name" value="Immunoglobulin"/>
    <property type="match status" value="1"/>
</dbReference>
<evidence type="ECO:0000259" key="21">
    <source>
        <dbReference type="PROSITE" id="PS50011"/>
    </source>
</evidence>
<dbReference type="Proteomes" id="UP001497525">
    <property type="component" value="Unassembled WGS sequence"/>
</dbReference>
<evidence type="ECO:0000256" key="10">
    <source>
        <dbReference type="ARBA" id="ARBA00023137"/>
    </source>
</evidence>
<evidence type="ECO:0000256" key="8">
    <source>
        <dbReference type="ARBA" id="ARBA00022989"/>
    </source>
</evidence>
<dbReference type="Pfam" id="PF07679">
    <property type="entry name" value="I-set"/>
    <property type="match status" value="1"/>
</dbReference>
<feature type="region of interest" description="Disordered" evidence="19">
    <location>
        <begin position="378"/>
        <end position="465"/>
    </location>
</feature>
<sequence>MSKPLGAKAMFYCDILGQPIPQFRWYKDGQQLSDKEERVRIETGLWGSSLRVEHIQKSDEGLYGCVASNPSGTLNATSYLWVSGRVLKFTATQPLHRINEDCVRRLMEAMCYYNFPVCLPEIKPPAGSGVDQSAGIQPHYLCREDCFSVMEDECSSTYKFLERRIMLELPEMLMNCDQLPTYSLNNPNVCRRIGQPLLSSASVGQEASFGSVGEADYMGKGNNHLGSRSDENESDREKKDVKFTRDMTRTIATGPDLVPLFISVGVMFIVGFALLGFCFLCRRNWENSPRLQADGSSLLERSRGNGPGFGRFSGIHCGRSNSNPVRGQGVGAPNDSSASKKRRTLGMGSLTKSPKNNGLLNTGDDGYMVTYSTGSNGVFPKSESSNNLGSGCLQQNTNGGPNSLSSGPSSHVPFGSEPKSVISYPTSAPTSGPNGGMVTYHQYQAPNYTPPPLPPPNAPAPPPPPPAISQAIVTASALSNLHPPNSSNGSNHDSCGGSFQFQSTNPASGVLVGSGELTSVDGHLAYEPNLAAESPTAYTTLRNSSPNGFGVSGSQHSGNNLAYSYGSNEERPCRATEYPITQLRFGKQFGQGVFGPVYKAELLPSSAYENGIPVSVIVKTLSAGAPATLQSEFRREADLIAELDHPNVLTLLGVSLQHPPWCMIFEVRQYMDLCELLASRRLSAQDQLTSTASEYMIPSPLADAEKLHILSQVAAGMDYLSSHRFVHRDLAARNVLVLNDQLSCKITDLGLARDCYANDYYRLNPHSLMLPIRWMPLDSIIYGKFTVESDVWAFGVLMWEVWSGGMRPYGSYSDSDVINILRTRQLLSIPPNCPANVYDFMNKCWNEEPEHRPSFRECLHQISQWQCNLPNVGAFLPTPAYTHPNNGNLLIGNSYPVPIRKASVNSEPLREVQPTSRFPYTGAFAGSHVVIENPELFHSNGPVWMDKVTGENETHMFRKLNQIAIGQTNPGECYTPPNNASPIGSSANGQNMSFCAVSNPVFSFATHMHLSQLETNPSALGLGMGLVPNGTTAYSAPTDPVM</sequence>
<dbReference type="PRINTS" id="PR00109">
    <property type="entry name" value="TYRKINASE"/>
</dbReference>
<dbReference type="CDD" id="cd00096">
    <property type="entry name" value="Ig"/>
    <property type="match status" value="1"/>
</dbReference>
<reference evidence="24" key="1">
    <citation type="submission" date="2024-06" db="EMBL/GenBank/DDBJ databases">
        <authorList>
            <person name="Liu X."/>
            <person name="Lenzi L."/>
            <person name="Haldenby T S."/>
            <person name="Uol C."/>
        </authorList>
    </citation>
    <scope>NUCLEOTIDE SEQUENCE</scope>
</reference>
<dbReference type="SMART" id="SM00219">
    <property type="entry name" value="TyrKc"/>
    <property type="match status" value="1"/>
</dbReference>
<dbReference type="GO" id="GO:0048468">
    <property type="term" value="P:cell development"/>
    <property type="evidence" value="ECO:0007669"/>
    <property type="project" value="UniProtKB-ARBA"/>
</dbReference>
<feature type="compositionally biased region" description="Low complexity" evidence="19">
    <location>
        <begin position="398"/>
        <end position="410"/>
    </location>
</feature>
<dbReference type="Gene3D" id="1.10.2000.10">
    <property type="entry name" value="Frizzled cysteine-rich domain"/>
    <property type="match status" value="1"/>
</dbReference>
<dbReference type="GO" id="GO:0050793">
    <property type="term" value="P:regulation of developmental process"/>
    <property type="evidence" value="ECO:0007669"/>
    <property type="project" value="UniProtKB-ARBA"/>
</dbReference>
<comment type="subcellular location">
    <subcellularLocation>
        <location evidence="2">Endomembrane system</location>
    </subcellularLocation>
    <subcellularLocation>
        <location evidence="1">Membrane</location>
        <topology evidence="1">Single-pass membrane protein</topology>
    </subcellularLocation>
</comment>
<dbReference type="SMART" id="SM00409">
    <property type="entry name" value="IG"/>
    <property type="match status" value="1"/>
</dbReference>
<keyword evidence="4 20" id="KW-0812">Transmembrane</keyword>
<protein>
    <recommendedName>
        <fullName evidence="26">Receptor protein-tyrosine kinase</fullName>
    </recommendedName>
</protein>
<keyword evidence="17" id="KW-0460">Magnesium</keyword>
<feature type="compositionally biased region" description="Pro residues" evidence="19">
    <location>
        <begin position="448"/>
        <end position="465"/>
    </location>
</feature>
<evidence type="ECO:0000256" key="3">
    <source>
        <dbReference type="ARBA" id="ARBA00022679"/>
    </source>
</evidence>
<evidence type="ECO:0000256" key="20">
    <source>
        <dbReference type="SAM" id="Phobius"/>
    </source>
</evidence>
<evidence type="ECO:0000256" key="7">
    <source>
        <dbReference type="ARBA" id="ARBA00022840"/>
    </source>
</evidence>
<keyword evidence="17" id="KW-0479">Metal-binding</keyword>
<feature type="region of interest" description="Disordered" evidence="19">
    <location>
        <begin position="214"/>
        <end position="239"/>
    </location>
</feature>
<dbReference type="InterPro" id="IPR001245">
    <property type="entry name" value="Ser-Thr/Tyr_kinase_cat_dom"/>
</dbReference>
<dbReference type="GO" id="GO:0004714">
    <property type="term" value="F:transmembrane receptor protein tyrosine kinase activity"/>
    <property type="evidence" value="ECO:0007669"/>
    <property type="project" value="TreeGrafter"/>
</dbReference>
<dbReference type="PROSITE" id="PS00109">
    <property type="entry name" value="PROTEIN_KINASE_TYR"/>
    <property type="match status" value="1"/>
</dbReference>
<keyword evidence="5 16" id="KW-0547">Nucleotide-binding</keyword>
<feature type="region of interest" description="Disordered" evidence="19">
    <location>
        <begin position="310"/>
        <end position="362"/>
    </location>
</feature>
<accession>A0AAV2TY97</accession>
<dbReference type="InterPro" id="IPR000719">
    <property type="entry name" value="Prot_kinase_dom"/>
</dbReference>
<evidence type="ECO:0000256" key="15">
    <source>
        <dbReference type="PIRSR" id="PIRSR000615-1"/>
    </source>
</evidence>
<dbReference type="GO" id="GO:0046872">
    <property type="term" value="F:metal ion binding"/>
    <property type="evidence" value="ECO:0007669"/>
    <property type="project" value="UniProtKB-KW"/>
</dbReference>
<proteinExistence type="predicted"/>
<keyword evidence="3" id="KW-0808">Transferase</keyword>
<evidence type="ECO:0000256" key="9">
    <source>
        <dbReference type="ARBA" id="ARBA00023136"/>
    </source>
</evidence>
<dbReference type="AlphaFoldDB" id="A0AAV2TY97"/>
<evidence type="ECO:0000256" key="4">
    <source>
        <dbReference type="ARBA" id="ARBA00022692"/>
    </source>
</evidence>
<feature type="domain" description="Protein kinase" evidence="21">
    <location>
        <begin position="583"/>
        <end position="866"/>
    </location>
</feature>
<feature type="region of interest" description="Disordered" evidence="19">
    <location>
        <begin position="479"/>
        <end position="501"/>
    </location>
</feature>
<evidence type="ECO:0000313" key="24">
    <source>
        <dbReference type="EMBL" id="CAL5140334.1"/>
    </source>
</evidence>
<evidence type="ECO:0000256" key="16">
    <source>
        <dbReference type="PIRSR" id="PIRSR000615-2"/>
    </source>
</evidence>
<dbReference type="GO" id="GO:0043235">
    <property type="term" value="C:receptor complex"/>
    <property type="evidence" value="ECO:0007669"/>
    <property type="project" value="TreeGrafter"/>
</dbReference>
<dbReference type="SUPFAM" id="SSF56112">
    <property type="entry name" value="Protein kinase-like (PK-like)"/>
    <property type="match status" value="1"/>
</dbReference>
<keyword evidence="11" id="KW-1015">Disulfide bond</keyword>
<dbReference type="InterPro" id="IPR013098">
    <property type="entry name" value="Ig_I-set"/>
</dbReference>
<keyword evidence="8 20" id="KW-1133">Transmembrane helix</keyword>
<dbReference type="InterPro" id="IPR008266">
    <property type="entry name" value="Tyr_kinase_AS"/>
</dbReference>
<keyword evidence="7 16" id="KW-0067">ATP-binding</keyword>
<evidence type="ECO:0008006" key="26">
    <source>
        <dbReference type="Google" id="ProtNLM"/>
    </source>
</evidence>
<feature type="compositionally biased region" description="Polar residues" evidence="19">
    <location>
        <begin position="350"/>
        <end position="360"/>
    </location>
</feature>
<feature type="domain" description="Ig-like" evidence="23">
    <location>
        <begin position="1"/>
        <end position="83"/>
    </location>
</feature>
<keyword evidence="12" id="KW-0675">Receptor</keyword>
<dbReference type="Pfam" id="PF07714">
    <property type="entry name" value="PK_Tyr_Ser-Thr"/>
    <property type="match status" value="1"/>
</dbReference>
<comment type="caution">
    <text evidence="18">Lacks conserved residue(s) required for the propagation of feature annotation.</text>
</comment>
<keyword evidence="13" id="KW-0325">Glycoprotein</keyword>
<organism evidence="24 25">
    <name type="scientific">Calicophoron daubneyi</name>
    <name type="common">Rumen fluke</name>
    <name type="synonym">Paramphistomum daubneyi</name>
    <dbReference type="NCBI Taxonomy" id="300641"/>
    <lineage>
        <taxon>Eukaryota</taxon>
        <taxon>Metazoa</taxon>
        <taxon>Spiralia</taxon>
        <taxon>Lophotrochozoa</taxon>
        <taxon>Platyhelminthes</taxon>
        <taxon>Trematoda</taxon>
        <taxon>Digenea</taxon>
        <taxon>Plagiorchiida</taxon>
        <taxon>Pronocephalata</taxon>
        <taxon>Paramphistomoidea</taxon>
        <taxon>Paramphistomidae</taxon>
        <taxon>Calicophoron</taxon>
    </lineage>
</organism>
<keyword evidence="14" id="KW-0393">Immunoglobulin domain</keyword>
<evidence type="ECO:0000256" key="17">
    <source>
        <dbReference type="PIRSR" id="PIRSR000615-3"/>
    </source>
</evidence>
<dbReference type="GO" id="GO:0005524">
    <property type="term" value="F:ATP binding"/>
    <property type="evidence" value="ECO:0007669"/>
    <property type="project" value="UniProtKB-KW"/>
</dbReference>
<evidence type="ECO:0000256" key="2">
    <source>
        <dbReference type="ARBA" id="ARBA00004308"/>
    </source>
</evidence>
<evidence type="ECO:0000256" key="12">
    <source>
        <dbReference type="ARBA" id="ARBA00023170"/>
    </source>
</evidence>
<dbReference type="SMART" id="SM00408">
    <property type="entry name" value="IGc2"/>
    <property type="match status" value="1"/>
</dbReference>
<feature type="domain" description="FZ" evidence="22">
    <location>
        <begin position="98"/>
        <end position="193"/>
    </location>
</feature>
<feature type="compositionally biased region" description="Polar residues" evidence="19">
    <location>
        <begin position="423"/>
        <end position="432"/>
    </location>
</feature>
<dbReference type="Gene3D" id="3.30.200.20">
    <property type="entry name" value="Phosphorylase Kinase, domain 1"/>
    <property type="match status" value="1"/>
</dbReference>
<dbReference type="InterPro" id="IPR036790">
    <property type="entry name" value="Frizzled_dom_sf"/>
</dbReference>
<dbReference type="PROSITE" id="PS50011">
    <property type="entry name" value="PROTEIN_KINASE_DOM"/>
    <property type="match status" value="1"/>
</dbReference>
<evidence type="ECO:0000259" key="23">
    <source>
        <dbReference type="PROSITE" id="PS50835"/>
    </source>
</evidence>
<name>A0AAV2TY97_CALDB</name>
<evidence type="ECO:0000256" key="1">
    <source>
        <dbReference type="ARBA" id="ARBA00004167"/>
    </source>
</evidence>
<dbReference type="GO" id="GO:0017147">
    <property type="term" value="F:Wnt-protein binding"/>
    <property type="evidence" value="ECO:0007669"/>
    <property type="project" value="TreeGrafter"/>
</dbReference>
<dbReference type="InterPro" id="IPR013783">
    <property type="entry name" value="Ig-like_fold"/>
</dbReference>
<dbReference type="GO" id="GO:0007169">
    <property type="term" value="P:cell surface receptor protein tyrosine kinase signaling pathway"/>
    <property type="evidence" value="ECO:0007669"/>
    <property type="project" value="TreeGrafter"/>
</dbReference>
<evidence type="ECO:0000259" key="22">
    <source>
        <dbReference type="PROSITE" id="PS50038"/>
    </source>
</evidence>
<keyword evidence="6" id="KW-0418">Kinase</keyword>
<dbReference type="Gene3D" id="1.10.510.10">
    <property type="entry name" value="Transferase(Phosphotransferase) domain 1"/>
    <property type="match status" value="1"/>
</dbReference>
<feature type="binding site" evidence="17">
    <location>
        <position position="734"/>
    </location>
    <ligand>
        <name>Mg(2+)</name>
        <dbReference type="ChEBI" id="CHEBI:18420"/>
    </ligand>
</feature>
<feature type="binding site" evidence="17">
    <location>
        <position position="748"/>
    </location>
    <ligand>
        <name>Mg(2+)</name>
        <dbReference type="ChEBI" id="CHEBI:18420"/>
    </ligand>
</feature>
<dbReference type="PANTHER" id="PTHR24416:SF611">
    <property type="entry name" value="TYROSINE-PROTEIN KINASE TRANSMEMBRANE RECEPTOR ROR"/>
    <property type="match status" value="1"/>
</dbReference>
<feature type="active site" description="Proton acceptor" evidence="15">
    <location>
        <position position="729"/>
    </location>
</feature>
<evidence type="ECO:0000256" key="13">
    <source>
        <dbReference type="ARBA" id="ARBA00023180"/>
    </source>
</evidence>
<dbReference type="PROSITE" id="PS50835">
    <property type="entry name" value="IG_LIKE"/>
    <property type="match status" value="1"/>
</dbReference>
<dbReference type="GO" id="GO:0005886">
    <property type="term" value="C:plasma membrane"/>
    <property type="evidence" value="ECO:0007669"/>
    <property type="project" value="TreeGrafter"/>
</dbReference>
<dbReference type="PROSITE" id="PS50038">
    <property type="entry name" value="FZ"/>
    <property type="match status" value="1"/>
</dbReference>
<evidence type="ECO:0000256" key="6">
    <source>
        <dbReference type="ARBA" id="ARBA00022777"/>
    </source>
</evidence>
<dbReference type="InterPro" id="IPR020635">
    <property type="entry name" value="Tyr_kinase_cat_dom"/>
</dbReference>
<dbReference type="FunFam" id="1.10.510.10:FF:001512">
    <property type="entry name" value="Receptor tyrosine-protein kinase erbB-2"/>
    <property type="match status" value="1"/>
</dbReference>
<dbReference type="InterPro" id="IPR020067">
    <property type="entry name" value="Frizzled_dom"/>
</dbReference>
<dbReference type="InterPro" id="IPR003598">
    <property type="entry name" value="Ig_sub2"/>
</dbReference>
<feature type="binding site" evidence="16">
    <location>
        <position position="733"/>
    </location>
    <ligand>
        <name>ATP</name>
        <dbReference type="ChEBI" id="CHEBI:30616"/>
    </ligand>
</feature>
<dbReference type="Gene3D" id="2.60.40.10">
    <property type="entry name" value="Immunoglobulins"/>
    <property type="match status" value="1"/>
</dbReference>
<dbReference type="FunFam" id="2.60.40.10:FF:000032">
    <property type="entry name" value="palladin isoform X1"/>
    <property type="match status" value="1"/>
</dbReference>
<dbReference type="InterPro" id="IPR003599">
    <property type="entry name" value="Ig_sub"/>
</dbReference>
<evidence type="ECO:0000256" key="18">
    <source>
        <dbReference type="PROSITE-ProRule" id="PRU00090"/>
    </source>
</evidence>
<gene>
    <name evidence="24" type="ORF">CDAUBV1_LOCUS15664</name>
</gene>
<dbReference type="InterPro" id="IPR050122">
    <property type="entry name" value="RTK"/>
</dbReference>
<evidence type="ECO:0000256" key="11">
    <source>
        <dbReference type="ARBA" id="ARBA00023157"/>
    </source>
</evidence>
<dbReference type="InterPro" id="IPR011009">
    <property type="entry name" value="Kinase-like_dom_sf"/>
</dbReference>
<evidence type="ECO:0000313" key="25">
    <source>
        <dbReference type="Proteomes" id="UP001497525"/>
    </source>
</evidence>
<dbReference type="PANTHER" id="PTHR24416">
    <property type="entry name" value="TYROSINE-PROTEIN KINASE RECEPTOR"/>
    <property type="match status" value="1"/>
</dbReference>
<comment type="caution">
    <text evidence="24">The sequence shown here is derived from an EMBL/GenBank/DDBJ whole genome shotgun (WGS) entry which is preliminary data.</text>
</comment>
<keyword evidence="9 20" id="KW-0472">Membrane</keyword>
<evidence type="ECO:0000256" key="5">
    <source>
        <dbReference type="ARBA" id="ARBA00022741"/>
    </source>
</evidence>
<dbReference type="EMBL" id="CAXLJL010000711">
    <property type="protein sequence ID" value="CAL5140334.1"/>
    <property type="molecule type" value="Genomic_DNA"/>
</dbReference>
<dbReference type="InterPro" id="IPR036179">
    <property type="entry name" value="Ig-like_dom_sf"/>
</dbReference>
<evidence type="ECO:0000256" key="14">
    <source>
        <dbReference type="ARBA" id="ARBA00023319"/>
    </source>
</evidence>
<evidence type="ECO:0000256" key="19">
    <source>
        <dbReference type="SAM" id="MobiDB-lite"/>
    </source>
</evidence>
<feature type="compositionally biased region" description="Basic and acidic residues" evidence="19">
    <location>
        <begin position="227"/>
        <end position="239"/>
    </location>
</feature>